<evidence type="ECO:0008006" key="4">
    <source>
        <dbReference type="Google" id="ProtNLM"/>
    </source>
</evidence>
<dbReference type="RefSeq" id="WP_178931870.1">
    <property type="nucleotide sequence ID" value="NZ_JACBAZ010000002.1"/>
</dbReference>
<reference evidence="2 3" key="1">
    <citation type="submission" date="2020-07" db="EMBL/GenBank/DDBJ databases">
        <title>Roseicoccus Jingziensis gen. nov., sp. nov., isolated from coastal seawater.</title>
        <authorList>
            <person name="Feng X."/>
        </authorList>
    </citation>
    <scope>NUCLEOTIDE SEQUENCE [LARGE SCALE GENOMIC DNA]</scope>
    <source>
        <strain evidence="2 3">N1E253</strain>
    </source>
</reference>
<keyword evidence="1" id="KW-0732">Signal</keyword>
<dbReference type="AlphaFoldDB" id="A0A851GKU7"/>
<name>A0A851GKU7_9BACT</name>
<dbReference type="Proteomes" id="UP000557872">
    <property type="component" value="Unassembled WGS sequence"/>
</dbReference>
<protein>
    <recommendedName>
        <fullName evidence="4">SLA1 homology domain-containing protein</fullName>
    </recommendedName>
</protein>
<proteinExistence type="predicted"/>
<feature type="chain" id="PRO_5032534591" description="SLA1 homology domain-containing protein" evidence="1">
    <location>
        <begin position="23"/>
        <end position="350"/>
    </location>
</feature>
<evidence type="ECO:0000256" key="1">
    <source>
        <dbReference type="SAM" id="SignalP"/>
    </source>
</evidence>
<accession>A0A851GKU7</accession>
<evidence type="ECO:0000313" key="2">
    <source>
        <dbReference type="EMBL" id="NWK55350.1"/>
    </source>
</evidence>
<evidence type="ECO:0000313" key="3">
    <source>
        <dbReference type="Proteomes" id="UP000557872"/>
    </source>
</evidence>
<dbReference type="EMBL" id="JACBAZ010000002">
    <property type="protein sequence ID" value="NWK55350.1"/>
    <property type="molecule type" value="Genomic_DNA"/>
</dbReference>
<dbReference type="Gene3D" id="2.30.30.700">
    <property type="entry name" value="SLA1 homology domain 1"/>
    <property type="match status" value="1"/>
</dbReference>
<gene>
    <name evidence="2" type="ORF">HW115_06990</name>
</gene>
<organism evidence="2 3">
    <name type="scientific">Oceaniferula marina</name>
    <dbReference type="NCBI Taxonomy" id="2748318"/>
    <lineage>
        <taxon>Bacteria</taxon>
        <taxon>Pseudomonadati</taxon>
        <taxon>Verrucomicrobiota</taxon>
        <taxon>Verrucomicrobiia</taxon>
        <taxon>Verrucomicrobiales</taxon>
        <taxon>Verrucomicrobiaceae</taxon>
        <taxon>Oceaniferula</taxon>
    </lineage>
</organism>
<feature type="signal peptide" evidence="1">
    <location>
        <begin position="1"/>
        <end position="22"/>
    </location>
</feature>
<sequence>MKRTCMIACAGLWIGLVFSSVAGQGPLYDSRVWHGKNGKHFRGKFLQRDGEVLQVASTAGKVYNIPITSLSESDQKWFNGMWQKQQVAESQIEGAVKAGDVEVVNASAFAGLPPLGFKKVSGKMTDRKNIPVIDQSEYYDKDWSSYGSALVPFIMWWHASGVMEVPSRRDDNERRIKNLYKDLNKTEWGDNRWSRQNAQDLQTYLKEELKAKVAFRLIQTPVKSPEHIAKYTQHGSAVIMPLTASENGRGGYSWNVPVKHCDAQGNIEFSKYGLKLEGKMTLLPPDPKAKGNGKPVSQYRIEIKNPAEHPDWFKDREYVYTVSTLSSLVVLVPYLPDVEPEDAPDGSKEK</sequence>
<comment type="caution">
    <text evidence="2">The sequence shown here is derived from an EMBL/GenBank/DDBJ whole genome shotgun (WGS) entry which is preliminary data.</text>
</comment>
<keyword evidence="3" id="KW-1185">Reference proteome</keyword>